<dbReference type="GO" id="GO:0006506">
    <property type="term" value="P:GPI anchor biosynthetic process"/>
    <property type="evidence" value="ECO:0007669"/>
    <property type="project" value="InterPro"/>
</dbReference>
<dbReference type="PANTHER" id="PTHR21329:SF3">
    <property type="entry name" value="PHOSPHATIDYLINOSITOL N-ACETYLGLUCOSAMINYLTRANSFERASE SUBUNIT Q"/>
    <property type="match status" value="1"/>
</dbReference>
<dbReference type="eggNOG" id="KOG1183">
    <property type="taxonomic scope" value="Eukaryota"/>
</dbReference>
<dbReference type="Proteomes" id="UP000001568">
    <property type="component" value="Chromosome 10"/>
</dbReference>
<keyword evidence="3" id="KW-1185">Reference proteome</keyword>
<name>A4S484_OSTLU</name>
<feature type="transmembrane region" description="Helical" evidence="1">
    <location>
        <begin position="325"/>
        <end position="344"/>
    </location>
</feature>
<dbReference type="PANTHER" id="PTHR21329">
    <property type="entry name" value="PHOSPHATIDYLINOSITOL N-ACETYLGLUCOSAMINYLTRANSFERASE SUBUNIT Q-RELATED"/>
    <property type="match status" value="1"/>
</dbReference>
<reference evidence="2 3" key="1">
    <citation type="journal article" date="2007" name="Proc. Natl. Acad. Sci. U.S.A.">
        <title>The tiny eukaryote Ostreococcus provides genomic insights into the paradox of plankton speciation.</title>
        <authorList>
            <person name="Palenik B."/>
            <person name="Grimwood J."/>
            <person name="Aerts A."/>
            <person name="Rouze P."/>
            <person name="Salamov A."/>
            <person name="Putnam N."/>
            <person name="Dupont C."/>
            <person name="Jorgensen R."/>
            <person name="Derelle E."/>
            <person name="Rombauts S."/>
            <person name="Zhou K."/>
            <person name="Otillar R."/>
            <person name="Merchant S.S."/>
            <person name="Podell S."/>
            <person name="Gaasterland T."/>
            <person name="Napoli C."/>
            <person name="Gendler K."/>
            <person name="Manuell A."/>
            <person name="Tai V."/>
            <person name="Vallon O."/>
            <person name="Piganeau G."/>
            <person name="Jancek S."/>
            <person name="Heijde M."/>
            <person name="Jabbari K."/>
            <person name="Bowler C."/>
            <person name="Lohr M."/>
            <person name="Robbens S."/>
            <person name="Werner G."/>
            <person name="Dubchak I."/>
            <person name="Pazour G.J."/>
            <person name="Ren Q."/>
            <person name="Paulsen I."/>
            <person name="Delwiche C."/>
            <person name="Schmutz J."/>
            <person name="Rokhsar D."/>
            <person name="Van de Peer Y."/>
            <person name="Moreau H."/>
            <person name="Grigoriev I.V."/>
        </authorList>
    </citation>
    <scope>NUCLEOTIDE SEQUENCE [LARGE SCALE GENOMIC DNA]</scope>
    <source>
        <strain evidence="2 3">CCE9901</strain>
    </source>
</reference>
<dbReference type="HOGENOM" id="CLU_541205_0_0_1"/>
<evidence type="ECO:0000313" key="3">
    <source>
        <dbReference type="Proteomes" id="UP000001568"/>
    </source>
</evidence>
<feature type="transmembrane region" description="Helical" evidence="1">
    <location>
        <begin position="372"/>
        <end position="393"/>
    </location>
</feature>
<dbReference type="Pfam" id="PF05024">
    <property type="entry name" value="Gpi1"/>
    <property type="match status" value="1"/>
</dbReference>
<dbReference type="RefSeq" id="XP_001420047.1">
    <property type="nucleotide sequence ID" value="XM_001420010.1"/>
</dbReference>
<gene>
    <name evidence="2" type="ORF">OSTLU_93396</name>
</gene>
<sequence length="504" mass="54351">MGDDDDECACFVTMRVGRAWDEAPRASARVRRPDGRWVRADNAVVILCPMPDPPLMVMTLGGDYVSEDGAACAFELALADLNDAGRAANGFVEHDVGSSSSAPSSLSIVSRAIVAVIDAALRGLDYKCIKSLGTEARWGGGVTTRSVCEVSASACVLRARLVLARSLLVRDGMDWRRSSRLDKRRLVARAVQVAVDIFAGVCVARVRDSRDVSFALERVAVGGWGTRPGSRDLLGTRVIETNARWISHGDPLGVKLHVPLARALGSLGVGFASTLSGAYESSSAVKAYLGFVSFSLRHGGIFGASMVFAIAADTMTIFTSHISALHVYSSLFITAQLRCVRFLYRRFINPKLPPKGFKAPLADARPRTVEEVVVGTLTLPPLLLLFPTVFFYYMSYLVLHAGTVLVRLVMVFAASTLLAFPTDDVLVRLWTPYAFPQSVDLRTRALHGVEFATIVPTCRSFGDVLQPFARQAGAWLGAVAVAVARACATCGRFPLALVPFSRAY</sequence>
<dbReference type="GO" id="GO:0016020">
    <property type="term" value="C:membrane"/>
    <property type="evidence" value="ECO:0007669"/>
    <property type="project" value="InterPro"/>
</dbReference>
<organism evidence="2 3">
    <name type="scientific">Ostreococcus lucimarinus (strain CCE9901)</name>
    <dbReference type="NCBI Taxonomy" id="436017"/>
    <lineage>
        <taxon>Eukaryota</taxon>
        <taxon>Viridiplantae</taxon>
        <taxon>Chlorophyta</taxon>
        <taxon>Mamiellophyceae</taxon>
        <taxon>Mamiellales</taxon>
        <taxon>Bathycoccaceae</taxon>
        <taxon>Ostreococcus</taxon>
    </lineage>
</organism>
<dbReference type="EMBL" id="CP000590">
    <property type="protein sequence ID" value="ABO98340.1"/>
    <property type="molecule type" value="Genomic_DNA"/>
</dbReference>
<proteinExistence type="predicted"/>
<protein>
    <submittedName>
        <fullName evidence="2">Uncharacterized protein</fullName>
    </submittedName>
</protein>
<dbReference type="AlphaFoldDB" id="A4S484"/>
<evidence type="ECO:0000313" key="2">
    <source>
        <dbReference type="EMBL" id="ABO98340.1"/>
    </source>
</evidence>
<dbReference type="Gramene" id="ABO98340">
    <property type="protein sequence ID" value="ABO98340"/>
    <property type="gene ID" value="OSTLU_93396"/>
</dbReference>
<keyword evidence="1" id="KW-0472">Membrane</keyword>
<evidence type="ECO:0000256" key="1">
    <source>
        <dbReference type="SAM" id="Phobius"/>
    </source>
</evidence>
<dbReference type="KEGG" id="olu:OSTLU_93396"/>
<keyword evidence="1" id="KW-1133">Transmembrane helix</keyword>
<dbReference type="GeneID" id="5003918"/>
<feature type="transmembrane region" description="Helical" evidence="1">
    <location>
        <begin position="399"/>
        <end position="420"/>
    </location>
</feature>
<dbReference type="InterPro" id="IPR007720">
    <property type="entry name" value="PigQ/GPI1"/>
</dbReference>
<accession>A4S484</accession>
<dbReference type="OrthoDB" id="10514685at2759"/>
<dbReference type="GO" id="GO:0005783">
    <property type="term" value="C:endoplasmic reticulum"/>
    <property type="evidence" value="ECO:0007669"/>
    <property type="project" value="TreeGrafter"/>
</dbReference>
<dbReference type="STRING" id="436017.A4S484"/>
<keyword evidence="1" id="KW-0812">Transmembrane</keyword>